<accession>A0A1U7JM20</accession>
<dbReference type="CDD" id="cd16441">
    <property type="entry name" value="beta_Kdo_transferase_KpsS"/>
    <property type="match status" value="1"/>
</dbReference>
<reference evidence="1 2" key="1">
    <citation type="submission" date="2016-03" db="EMBL/GenBank/DDBJ databases">
        <title>Genome sequence of Nesiotobacter sp. nov., a moderately halophilic alphaproteobacterium isolated from the Yellow Sea, China.</title>
        <authorList>
            <person name="Zhang G."/>
            <person name="Zhang R."/>
        </authorList>
    </citation>
    <scope>NUCLEOTIDE SEQUENCE [LARGE SCALE GENOMIC DNA]</scope>
    <source>
        <strain evidence="1 2">WB1-6</strain>
    </source>
</reference>
<dbReference type="Proteomes" id="UP000185783">
    <property type="component" value="Unassembled WGS sequence"/>
</dbReference>
<comment type="caution">
    <text evidence="1">The sequence shown here is derived from an EMBL/GenBank/DDBJ whole genome shotgun (WGS) entry which is preliminary data.</text>
</comment>
<dbReference type="Pfam" id="PF05159">
    <property type="entry name" value="Capsule_synth"/>
    <property type="match status" value="1"/>
</dbReference>
<keyword evidence="2" id="KW-1185">Reference proteome</keyword>
<evidence type="ECO:0000313" key="2">
    <source>
        <dbReference type="Proteomes" id="UP000185783"/>
    </source>
</evidence>
<organism evidence="1 2">
    <name type="scientific">Pseudovibrio exalbescens</name>
    <dbReference type="NCBI Taxonomy" id="197461"/>
    <lineage>
        <taxon>Bacteria</taxon>
        <taxon>Pseudomonadati</taxon>
        <taxon>Pseudomonadota</taxon>
        <taxon>Alphaproteobacteria</taxon>
        <taxon>Hyphomicrobiales</taxon>
        <taxon>Stappiaceae</taxon>
        <taxon>Pseudovibrio</taxon>
    </lineage>
</organism>
<protein>
    <recommendedName>
        <fullName evidence="3">Capsule polysaccharide biosynthesis protein</fullName>
    </recommendedName>
</protein>
<sequence length="438" mass="48631">MLTPRPAQSVLFLQGPLSDFYSQIAGFLKGEGIHVERINLCGNDRHDWHHDGASDYSGTPAHWEDYLNAFVNAKSIDTIVLHGDRRFYHRVATKVAKANGIDVVATELGYLRPDFMTVERGACSACSHFPNDPAQIMEIARQCPEPRTALLYPGSTWPQVFQELKFSFFNKLHTARFPHYKNHRLESRRTVYTGWLTSQLTAAKRAKAAAAVQATLLEQSAPYFLVALQLEGDFQIRDHSPFSGMRDAIDHIARSFARHAPTNARLVLKTHPLEFRRHQLQQSIAEIGKTYQLGERLVLIDGGDLSLLCQAAAGFVTVNSSAGLEALKNGSPTHCIMPTIYDVPGLTFQDSLDAFWTNGTAPDAIIYEAFIRALAGTIQVNGTLYNSQGRRQAAFEAAQRIAQARVNEPGAFVPNPPRIPKAMRNGVTYSLEFEGHSV</sequence>
<dbReference type="InterPro" id="IPR007833">
    <property type="entry name" value="Capsule_polysaccharide_synth"/>
</dbReference>
<evidence type="ECO:0008006" key="3">
    <source>
        <dbReference type="Google" id="ProtNLM"/>
    </source>
</evidence>
<dbReference type="GO" id="GO:0015774">
    <property type="term" value="P:polysaccharide transport"/>
    <property type="evidence" value="ECO:0007669"/>
    <property type="project" value="InterPro"/>
</dbReference>
<dbReference type="EMBL" id="LVVZ01000003">
    <property type="protein sequence ID" value="OKL45769.1"/>
    <property type="molecule type" value="Genomic_DNA"/>
</dbReference>
<dbReference type="RefSeq" id="WP_036489758.1">
    <property type="nucleotide sequence ID" value="NZ_LVVZ01000003.1"/>
</dbReference>
<dbReference type="GO" id="GO:0000271">
    <property type="term" value="P:polysaccharide biosynthetic process"/>
    <property type="evidence" value="ECO:0007669"/>
    <property type="project" value="InterPro"/>
</dbReference>
<gene>
    <name evidence="1" type="ORF">A3843_01180</name>
</gene>
<proteinExistence type="predicted"/>
<dbReference type="STRING" id="197461.A3843_01180"/>
<evidence type="ECO:0000313" key="1">
    <source>
        <dbReference type="EMBL" id="OKL45769.1"/>
    </source>
</evidence>
<name>A0A1U7JM20_9HYPH</name>
<dbReference type="AlphaFoldDB" id="A0A1U7JM20"/>